<name>A0A419SKH5_9BACL</name>
<dbReference type="Pfam" id="PF07811">
    <property type="entry name" value="TadE"/>
    <property type="match status" value="1"/>
</dbReference>
<evidence type="ECO:0000313" key="4">
    <source>
        <dbReference type="Proteomes" id="UP000284219"/>
    </source>
</evidence>
<keyword evidence="1" id="KW-0472">Membrane</keyword>
<protein>
    <recommendedName>
        <fullName evidence="2">TadE-like domain-containing protein</fullName>
    </recommendedName>
</protein>
<keyword evidence="1" id="KW-1133">Transmembrane helix</keyword>
<proteinExistence type="predicted"/>
<evidence type="ECO:0000313" key="3">
    <source>
        <dbReference type="EMBL" id="RKD24485.1"/>
    </source>
</evidence>
<dbReference type="Proteomes" id="UP000284219">
    <property type="component" value="Unassembled WGS sequence"/>
</dbReference>
<dbReference type="InterPro" id="IPR012495">
    <property type="entry name" value="TadE-like_dom"/>
</dbReference>
<keyword evidence="1" id="KW-0812">Transmembrane</keyword>
<dbReference type="RefSeq" id="WP_120189781.1">
    <property type="nucleotide sequence ID" value="NZ_MCHY01000008.1"/>
</dbReference>
<reference evidence="3 4" key="1">
    <citation type="submission" date="2016-08" db="EMBL/GenBank/DDBJ databases">
        <title>Novel Firmicute Genomes.</title>
        <authorList>
            <person name="Poppleton D.I."/>
            <person name="Gribaldo S."/>
        </authorList>
    </citation>
    <scope>NUCLEOTIDE SEQUENCE [LARGE SCALE GENOMIC DNA]</scope>
    <source>
        <strain evidence="3 4">RAOx-1</strain>
    </source>
</reference>
<evidence type="ECO:0000259" key="2">
    <source>
        <dbReference type="Pfam" id="PF07811"/>
    </source>
</evidence>
<gene>
    <name evidence="3" type="ORF">BEP19_08860</name>
</gene>
<keyword evidence="4" id="KW-1185">Reference proteome</keyword>
<comment type="caution">
    <text evidence="3">The sequence shown here is derived from an EMBL/GenBank/DDBJ whole genome shotgun (WGS) entry which is preliminary data.</text>
</comment>
<accession>A0A419SKH5</accession>
<sequence>MLKLKQRLKDEKGSATLEFLGMVPYVFLMMLVLWQFLVCAFAAITVQSAANEAAKVFSTTSSELKAKEASGKIVNNLKNVAWQYHTIAPNSDGRHFEAKVQIQLKLAFLPSELLGMTIPTVPINYAVVGRKI</sequence>
<dbReference type="EMBL" id="MCHY01000008">
    <property type="protein sequence ID" value="RKD24485.1"/>
    <property type="molecule type" value="Genomic_DNA"/>
</dbReference>
<feature type="domain" description="TadE-like" evidence="2">
    <location>
        <begin position="13"/>
        <end position="54"/>
    </location>
</feature>
<dbReference type="AlphaFoldDB" id="A0A419SKH5"/>
<dbReference type="OrthoDB" id="2467576at2"/>
<feature type="transmembrane region" description="Helical" evidence="1">
    <location>
        <begin position="20"/>
        <end position="44"/>
    </location>
</feature>
<evidence type="ECO:0000256" key="1">
    <source>
        <dbReference type="SAM" id="Phobius"/>
    </source>
</evidence>
<organism evidence="3 4">
    <name type="scientific">Ammoniphilus oxalaticus</name>
    <dbReference type="NCBI Taxonomy" id="66863"/>
    <lineage>
        <taxon>Bacteria</taxon>
        <taxon>Bacillati</taxon>
        <taxon>Bacillota</taxon>
        <taxon>Bacilli</taxon>
        <taxon>Bacillales</taxon>
        <taxon>Paenibacillaceae</taxon>
        <taxon>Aneurinibacillus group</taxon>
        <taxon>Ammoniphilus</taxon>
    </lineage>
</organism>